<evidence type="ECO:0000313" key="1">
    <source>
        <dbReference type="EMBL" id="MCG4564996.1"/>
    </source>
</evidence>
<evidence type="ECO:0000313" key="2">
    <source>
        <dbReference type="EMBL" id="MSS43429.1"/>
    </source>
</evidence>
<dbReference type="OrthoDB" id="2381770at2"/>
<dbReference type="EMBL" id="VULR01000008">
    <property type="protein sequence ID" value="MSS43429.1"/>
    <property type="molecule type" value="Genomic_DNA"/>
</dbReference>
<dbReference type="GO" id="GO:0047429">
    <property type="term" value="F:nucleoside triphosphate diphosphatase activity"/>
    <property type="evidence" value="ECO:0007669"/>
    <property type="project" value="InterPro"/>
</dbReference>
<protein>
    <submittedName>
        <fullName evidence="1">MazG-like family protein</fullName>
    </submittedName>
</protein>
<reference evidence="2 3" key="1">
    <citation type="submission" date="2019-08" db="EMBL/GenBank/DDBJ databases">
        <title>In-depth cultivation of the pig gut microbiome towards novel bacterial diversity and tailored functional studies.</title>
        <authorList>
            <person name="Wylensek D."/>
            <person name="Hitch T.C.A."/>
            <person name="Clavel T."/>
        </authorList>
    </citation>
    <scope>NUCLEOTIDE SEQUENCE [LARGE SCALE GENOMIC DNA]</scope>
    <source>
        <strain evidence="2 3">Med78-601-WT-4W-RMD-3</strain>
    </source>
</reference>
<keyword evidence="4" id="KW-1185">Reference proteome</keyword>
<evidence type="ECO:0000313" key="3">
    <source>
        <dbReference type="Proteomes" id="UP000462760"/>
    </source>
</evidence>
<organism evidence="2 3">
    <name type="scientific">Anaerosalibacter bizertensis</name>
    <dbReference type="NCBI Taxonomy" id="932217"/>
    <lineage>
        <taxon>Bacteria</taxon>
        <taxon>Bacillati</taxon>
        <taxon>Bacillota</taxon>
        <taxon>Tissierellia</taxon>
        <taxon>Tissierellales</taxon>
        <taxon>Sporanaerobacteraceae</taxon>
        <taxon>Anaerosalibacter</taxon>
    </lineage>
</organism>
<dbReference type="Proteomes" id="UP001108123">
    <property type="component" value="Unassembled WGS sequence"/>
</dbReference>
<dbReference type="Proteomes" id="UP000462760">
    <property type="component" value="Unassembled WGS sequence"/>
</dbReference>
<dbReference type="EMBL" id="JAKNID010000017">
    <property type="protein sequence ID" value="MCG4564996.1"/>
    <property type="molecule type" value="Genomic_DNA"/>
</dbReference>
<gene>
    <name evidence="2" type="ORF">FYJ27_06740</name>
    <name evidence="1" type="ORF">L0P62_06000</name>
</gene>
<evidence type="ECO:0000313" key="4">
    <source>
        <dbReference type="Proteomes" id="UP001108123"/>
    </source>
</evidence>
<name>A0A844FHF3_9FIRM</name>
<accession>A0A844FHF3</accession>
<reference evidence="1" key="2">
    <citation type="submission" date="2022-01" db="EMBL/GenBank/DDBJ databases">
        <title>Collection of gut derived symbiotic bacterial strains cultured from healthy donors.</title>
        <authorList>
            <person name="Lin H."/>
            <person name="Kohout C."/>
            <person name="Waligurski E."/>
            <person name="Pamer E.G."/>
        </authorList>
    </citation>
    <scope>NUCLEOTIDE SEQUENCE</scope>
    <source>
        <strain evidence="1">MSK.14.39</strain>
    </source>
</reference>
<comment type="caution">
    <text evidence="2">The sequence shown here is derived from an EMBL/GenBank/DDBJ whole genome shotgun (WGS) entry which is preliminary data.</text>
</comment>
<dbReference type="GO" id="GO:0009143">
    <property type="term" value="P:nucleoside triphosphate catabolic process"/>
    <property type="evidence" value="ECO:0007669"/>
    <property type="project" value="InterPro"/>
</dbReference>
<proteinExistence type="predicted"/>
<dbReference type="RefSeq" id="WP_154484114.1">
    <property type="nucleotide sequence ID" value="NZ_JAHLOA010000014.1"/>
</dbReference>
<dbReference type="InterPro" id="IPR025984">
    <property type="entry name" value="DCTPP"/>
</dbReference>
<sequence length="108" mass="12435">MKKGGNIDIIRNVKIIEWLKCELLTSIAKLFELLAKGVENTKDDILDIISNVILVSYLLGKRLGLSYETINLKVENKIKLGMIEEHKIEKWYGDLSELNENFSNRRGE</sequence>
<dbReference type="AlphaFoldDB" id="A0A844FHF3"/>
<dbReference type="Pfam" id="PF12643">
    <property type="entry name" value="MazG-like"/>
    <property type="match status" value="1"/>
</dbReference>